<dbReference type="SUPFAM" id="SSF82657">
    <property type="entry name" value="BolA-like"/>
    <property type="match status" value="1"/>
</dbReference>
<dbReference type="Gene3D" id="3.30.300.90">
    <property type="entry name" value="BolA-like"/>
    <property type="match status" value="1"/>
</dbReference>
<dbReference type="Proteomes" id="UP001595840">
    <property type="component" value="Unassembled WGS sequence"/>
</dbReference>
<evidence type="ECO:0000313" key="4">
    <source>
        <dbReference type="Proteomes" id="UP001595840"/>
    </source>
</evidence>
<name>A0ABV8V7Y3_9GAMM</name>
<keyword evidence="4" id="KW-1185">Reference proteome</keyword>
<dbReference type="InterPro" id="IPR036065">
    <property type="entry name" value="BolA-like_sf"/>
</dbReference>
<dbReference type="RefSeq" id="WP_290262920.1">
    <property type="nucleotide sequence ID" value="NZ_JAUFQG010000004.1"/>
</dbReference>
<dbReference type="InterPro" id="IPR050961">
    <property type="entry name" value="BolA/IbaG_stress_morph_reg"/>
</dbReference>
<dbReference type="PIRSF" id="PIRSF003113">
    <property type="entry name" value="BolA"/>
    <property type="match status" value="1"/>
</dbReference>
<dbReference type="PANTHER" id="PTHR46229:SF2">
    <property type="entry name" value="BOLA-LIKE PROTEIN 1"/>
    <property type="match status" value="1"/>
</dbReference>
<accession>A0ABV8V7Y3</accession>
<evidence type="ECO:0000256" key="1">
    <source>
        <dbReference type="ARBA" id="ARBA00005578"/>
    </source>
</evidence>
<evidence type="ECO:0000256" key="2">
    <source>
        <dbReference type="RuleBase" id="RU003860"/>
    </source>
</evidence>
<reference evidence="4" key="1">
    <citation type="journal article" date="2019" name="Int. J. Syst. Evol. Microbiol.">
        <title>The Global Catalogue of Microorganisms (GCM) 10K type strain sequencing project: providing services to taxonomists for standard genome sequencing and annotation.</title>
        <authorList>
            <consortium name="The Broad Institute Genomics Platform"/>
            <consortium name="The Broad Institute Genome Sequencing Center for Infectious Disease"/>
            <person name="Wu L."/>
            <person name="Ma J."/>
        </authorList>
    </citation>
    <scope>NUCLEOTIDE SEQUENCE [LARGE SCALE GENOMIC DNA]</scope>
    <source>
        <strain evidence="4">CECT 8570</strain>
    </source>
</reference>
<sequence>MQKQEMIVGLLTKALAPLHLSVENESHMHNVPPGSESHFKVQIVSDAFTGKRMVQQHQLVYAAMGGMMAQIHALALHTLAPDQWHGQAAEASPNCMGGSKGA</sequence>
<comment type="similarity">
    <text evidence="1 2">Belongs to the BolA/IbaG family.</text>
</comment>
<gene>
    <name evidence="3" type="ORF">ACFOX3_16955</name>
</gene>
<dbReference type="PANTHER" id="PTHR46229">
    <property type="entry name" value="BOLA TRANSCRIPTION REGULATOR"/>
    <property type="match status" value="1"/>
</dbReference>
<evidence type="ECO:0000313" key="3">
    <source>
        <dbReference type="EMBL" id="MFC4364010.1"/>
    </source>
</evidence>
<comment type="caution">
    <text evidence="3">The sequence shown here is derived from an EMBL/GenBank/DDBJ whole genome shotgun (WGS) entry which is preliminary data.</text>
</comment>
<dbReference type="Pfam" id="PF01722">
    <property type="entry name" value="BolA"/>
    <property type="match status" value="1"/>
</dbReference>
<protein>
    <submittedName>
        <fullName evidence="3">BolA family protein</fullName>
    </submittedName>
</protein>
<proteinExistence type="inferred from homology"/>
<dbReference type="EMBL" id="JBHSCX010000021">
    <property type="protein sequence ID" value="MFC4364010.1"/>
    <property type="molecule type" value="Genomic_DNA"/>
</dbReference>
<dbReference type="InterPro" id="IPR002634">
    <property type="entry name" value="BolA"/>
</dbReference>
<organism evidence="3 4">
    <name type="scientific">Simiduia curdlanivorans</name>
    <dbReference type="NCBI Taxonomy" id="1492769"/>
    <lineage>
        <taxon>Bacteria</taxon>
        <taxon>Pseudomonadati</taxon>
        <taxon>Pseudomonadota</taxon>
        <taxon>Gammaproteobacteria</taxon>
        <taxon>Cellvibrionales</taxon>
        <taxon>Cellvibrionaceae</taxon>
        <taxon>Simiduia</taxon>
    </lineage>
</organism>